<dbReference type="PANTHER" id="PTHR30346:SF0">
    <property type="entry name" value="HCA OPERON TRANSCRIPTIONAL ACTIVATOR HCAR"/>
    <property type="match status" value="1"/>
</dbReference>
<dbReference type="SUPFAM" id="SSF53850">
    <property type="entry name" value="Periplasmic binding protein-like II"/>
    <property type="match status" value="1"/>
</dbReference>
<dbReference type="OrthoDB" id="7216893at2"/>
<dbReference type="InterPro" id="IPR036390">
    <property type="entry name" value="WH_DNA-bd_sf"/>
</dbReference>
<dbReference type="InterPro" id="IPR000847">
    <property type="entry name" value="LysR_HTH_N"/>
</dbReference>
<sequence length="311" mass="34063">MRNTKNALRRLDYVFTAVDQGSFRQAARVLHVRESSVSRNVVALEQFLDMQLFERSAHGVRPTGAGRAWIDVARTHYEGLHQALAEGAGEPRRRNALSIGISGLVGRAFLTRLIHRFRDLYPEVGLVIEDISHGQCLAAIRRRRLDVVFVRGAQADTSCCSETFGHERLFVLLPVHHPLANEAAITWADLADERLLMPACPETPSARPRMADHITAEGAVVQTCGSASEMTAILKVQLGQGVILAGECFARSVAIDATTWLPLWGENSVCPIKALWLGSNPKRALLRLLGIARNVAGPVSDERGSSRHQSG</sequence>
<dbReference type="Gene3D" id="1.10.10.10">
    <property type="entry name" value="Winged helix-like DNA-binding domain superfamily/Winged helix DNA-binding domain"/>
    <property type="match status" value="1"/>
</dbReference>
<evidence type="ECO:0000313" key="6">
    <source>
        <dbReference type="EMBL" id="OCX20713.1"/>
    </source>
</evidence>
<evidence type="ECO:0000259" key="5">
    <source>
        <dbReference type="PROSITE" id="PS50931"/>
    </source>
</evidence>
<evidence type="ECO:0000256" key="2">
    <source>
        <dbReference type="ARBA" id="ARBA00023015"/>
    </source>
</evidence>
<comment type="caution">
    <text evidence="6">The sequence shown here is derived from an EMBL/GenBank/DDBJ whole genome shotgun (WGS) entry which is preliminary data.</text>
</comment>
<dbReference type="CDD" id="cd08414">
    <property type="entry name" value="PBP2_LTTR_aromatics_like"/>
    <property type="match status" value="1"/>
</dbReference>
<dbReference type="InterPro" id="IPR036388">
    <property type="entry name" value="WH-like_DNA-bd_sf"/>
</dbReference>
<dbReference type="RefSeq" id="WP_065997623.1">
    <property type="nucleotide sequence ID" value="NZ_MDEO01000029.1"/>
</dbReference>
<protein>
    <recommendedName>
        <fullName evidence="5">HTH lysR-type domain-containing protein</fullName>
    </recommendedName>
</protein>
<organism evidence="6 7">
    <name type="scientific">Mesorhizobium hungaricum</name>
    <dbReference type="NCBI Taxonomy" id="1566387"/>
    <lineage>
        <taxon>Bacteria</taxon>
        <taxon>Pseudomonadati</taxon>
        <taxon>Pseudomonadota</taxon>
        <taxon>Alphaproteobacteria</taxon>
        <taxon>Hyphomicrobiales</taxon>
        <taxon>Phyllobacteriaceae</taxon>
        <taxon>Mesorhizobium</taxon>
    </lineage>
</organism>
<dbReference type="Proteomes" id="UP000094412">
    <property type="component" value="Unassembled WGS sequence"/>
</dbReference>
<keyword evidence="4" id="KW-0804">Transcription</keyword>
<dbReference type="PROSITE" id="PS50931">
    <property type="entry name" value="HTH_LYSR"/>
    <property type="match status" value="1"/>
</dbReference>
<keyword evidence="3" id="KW-0238">DNA-binding</keyword>
<keyword evidence="7" id="KW-1185">Reference proteome</keyword>
<dbReference type="STRING" id="1566387.QV13_08555"/>
<dbReference type="Gene3D" id="3.40.190.10">
    <property type="entry name" value="Periplasmic binding protein-like II"/>
    <property type="match status" value="2"/>
</dbReference>
<dbReference type="Pfam" id="PF03466">
    <property type="entry name" value="LysR_substrate"/>
    <property type="match status" value="1"/>
</dbReference>
<comment type="similarity">
    <text evidence="1">Belongs to the LysR transcriptional regulatory family.</text>
</comment>
<accession>A0A1C2E1A5</accession>
<dbReference type="PANTHER" id="PTHR30346">
    <property type="entry name" value="TRANSCRIPTIONAL DUAL REGULATOR HCAR-RELATED"/>
    <property type="match status" value="1"/>
</dbReference>
<evidence type="ECO:0000313" key="7">
    <source>
        <dbReference type="Proteomes" id="UP000094412"/>
    </source>
</evidence>
<name>A0A1C2E1A5_9HYPH</name>
<dbReference type="GO" id="GO:0003677">
    <property type="term" value="F:DNA binding"/>
    <property type="evidence" value="ECO:0007669"/>
    <property type="project" value="UniProtKB-KW"/>
</dbReference>
<proteinExistence type="inferred from homology"/>
<dbReference type="GO" id="GO:0003700">
    <property type="term" value="F:DNA-binding transcription factor activity"/>
    <property type="evidence" value="ECO:0007669"/>
    <property type="project" value="InterPro"/>
</dbReference>
<dbReference type="EMBL" id="MDEO01000029">
    <property type="protein sequence ID" value="OCX20713.1"/>
    <property type="molecule type" value="Genomic_DNA"/>
</dbReference>
<gene>
    <name evidence="6" type="ORF">QV13_08555</name>
</gene>
<dbReference type="AlphaFoldDB" id="A0A1C2E1A5"/>
<keyword evidence="2" id="KW-0805">Transcription regulation</keyword>
<dbReference type="GO" id="GO:0032993">
    <property type="term" value="C:protein-DNA complex"/>
    <property type="evidence" value="ECO:0007669"/>
    <property type="project" value="TreeGrafter"/>
</dbReference>
<dbReference type="SUPFAM" id="SSF46785">
    <property type="entry name" value="Winged helix' DNA-binding domain"/>
    <property type="match status" value="1"/>
</dbReference>
<evidence type="ECO:0000256" key="1">
    <source>
        <dbReference type="ARBA" id="ARBA00009437"/>
    </source>
</evidence>
<evidence type="ECO:0000256" key="4">
    <source>
        <dbReference type="ARBA" id="ARBA00023163"/>
    </source>
</evidence>
<dbReference type="Pfam" id="PF00126">
    <property type="entry name" value="HTH_1"/>
    <property type="match status" value="1"/>
</dbReference>
<dbReference type="InterPro" id="IPR005119">
    <property type="entry name" value="LysR_subst-bd"/>
</dbReference>
<feature type="domain" description="HTH lysR-type" evidence="5">
    <location>
        <begin position="8"/>
        <end position="63"/>
    </location>
</feature>
<reference evidence="6 7" key="1">
    <citation type="submission" date="2016-08" db="EMBL/GenBank/DDBJ databases">
        <title>Whole genome sequence of Mesorhizobium sp. strain UASWS1009 isolated from industrial sewage.</title>
        <authorList>
            <person name="Crovadore J."/>
            <person name="Calmin G."/>
            <person name="Chablais R."/>
            <person name="Cochard B."/>
            <person name="Lefort F."/>
        </authorList>
    </citation>
    <scope>NUCLEOTIDE SEQUENCE [LARGE SCALE GENOMIC DNA]</scope>
    <source>
        <strain evidence="6 7">UASWS1009</strain>
    </source>
</reference>
<evidence type="ECO:0000256" key="3">
    <source>
        <dbReference type="ARBA" id="ARBA00023125"/>
    </source>
</evidence>